<keyword evidence="1" id="KW-1133">Transmembrane helix</keyword>
<feature type="transmembrane region" description="Helical" evidence="1">
    <location>
        <begin position="214"/>
        <end position="230"/>
    </location>
</feature>
<feature type="transmembrane region" description="Helical" evidence="1">
    <location>
        <begin position="334"/>
        <end position="354"/>
    </location>
</feature>
<gene>
    <name evidence="2" type="ORF">HQ603_06730</name>
</gene>
<protein>
    <submittedName>
        <fullName evidence="2">DUF2079 domain-containing protein</fullName>
    </submittedName>
</protein>
<proteinExistence type="predicted"/>
<evidence type="ECO:0000313" key="2">
    <source>
        <dbReference type="EMBL" id="MBY6366447.1"/>
    </source>
</evidence>
<evidence type="ECO:0000256" key="1">
    <source>
        <dbReference type="SAM" id="Phobius"/>
    </source>
</evidence>
<keyword evidence="1" id="KW-0472">Membrane</keyword>
<dbReference type="EMBL" id="JABUBU010000003">
    <property type="protein sequence ID" value="MBY6366447.1"/>
    <property type="molecule type" value="Genomic_DNA"/>
</dbReference>
<feature type="transmembrane region" description="Helical" evidence="1">
    <location>
        <begin position="149"/>
        <end position="167"/>
    </location>
</feature>
<comment type="caution">
    <text evidence="2">The sequence shown here is derived from an EMBL/GenBank/DDBJ whole genome shotgun (WGS) entry which is preliminary data.</text>
</comment>
<accession>A0ABS7P212</accession>
<feature type="transmembrane region" description="Helical" evidence="1">
    <location>
        <begin position="125"/>
        <end position="142"/>
    </location>
</feature>
<dbReference type="Pfam" id="PF09852">
    <property type="entry name" value="DUF2079"/>
    <property type="match status" value="1"/>
</dbReference>
<dbReference type="InterPro" id="IPR018650">
    <property type="entry name" value="STSV1_Orf64"/>
</dbReference>
<keyword evidence="1" id="KW-0812">Transmembrane</keyword>
<dbReference type="Proteomes" id="UP000825228">
    <property type="component" value="Unassembled WGS sequence"/>
</dbReference>
<organism evidence="2 3">
    <name type="scientific">Rhodococcoides corynebacterioides</name>
    <dbReference type="NCBI Taxonomy" id="53972"/>
    <lineage>
        <taxon>Bacteria</taxon>
        <taxon>Bacillati</taxon>
        <taxon>Actinomycetota</taxon>
        <taxon>Actinomycetes</taxon>
        <taxon>Mycobacteriales</taxon>
        <taxon>Nocardiaceae</taxon>
        <taxon>Rhodococcoides</taxon>
    </lineage>
</organism>
<feature type="transmembrane region" description="Helical" evidence="1">
    <location>
        <begin position="366"/>
        <end position="384"/>
    </location>
</feature>
<keyword evidence="3" id="KW-1185">Reference proteome</keyword>
<evidence type="ECO:0000313" key="3">
    <source>
        <dbReference type="Proteomes" id="UP000825228"/>
    </source>
</evidence>
<feature type="transmembrane region" description="Helical" evidence="1">
    <location>
        <begin position="173"/>
        <end position="193"/>
    </location>
</feature>
<reference evidence="2 3" key="1">
    <citation type="submission" date="2020-06" db="EMBL/GenBank/DDBJ databases">
        <title>Taxonomy, biology and ecology of Rhodococcus bacteria occurring in California pistachio and other woody hosts as revealed by genome sequence analyses.</title>
        <authorList>
            <person name="Gai Y."/>
            <person name="Riely B."/>
        </authorList>
    </citation>
    <scope>NUCLEOTIDE SEQUENCE [LARGE SCALE GENOMIC DNA]</scope>
    <source>
        <strain evidence="2 3">BP-281</strain>
    </source>
</reference>
<name>A0ABS7P212_9NOCA</name>
<feature type="transmembrane region" description="Helical" evidence="1">
    <location>
        <begin position="42"/>
        <end position="59"/>
    </location>
</feature>
<feature type="transmembrane region" description="Helical" evidence="1">
    <location>
        <begin position="295"/>
        <end position="314"/>
    </location>
</feature>
<feature type="transmembrane region" description="Helical" evidence="1">
    <location>
        <begin position="236"/>
        <end position="260"/>
    </location>
</feature>
<sequence>MENASTSAAASAPARAGAAARARASGSTAARVGRSRFGRAEVLLPAVAFLLLAPLYAALSVTGHYQGRTSGFDLGIFVQQISSYADGRAPTSDLLGTGWNTLGDHFSPITVLLAPLYAVAPAPDTLLVAQAVLFAVGVVPLTRWAHRTLGVVPAVVVAVGYGLSWGLQSALNFDFHEIAFAVPLLAFAMSALGQGHWRSAALWTLPLVWVKEDMGLTVVVIGALIAVWTGGRDRLIGVLTAAWGVLWTVLAVAVIVPALSPDDAYGQGSKLPPLSEGIADTTHGLVSGDPRAATILLLLAITGFAALRSPLTLVAVPTVAWRFLSDNTNFWKPIFHYNAVLMPILFAALIDALVRGRTRRELSPRAERIVLSAVAAVTLIALPFQPLARLASADGWRMDPRIDTVRDVSADIPRDARVAASNDLVPHLVATHPTTVFPQRPSDSTTPEWILVDEANPPGWPQNAEGDRKAVSEALADGYRVVDDVNGILVLRR</sequence>